<keyword evidence="3" id="KW-1185">Reference proteome</keyword>
<protein>
    <submittedName>
        <fullName evidence="2">Uncharacterized protein</fullName>
    </submittedName>
</protein>
<dbReference type="Proteomes" id="UP000054350">
    <property type="component" value="Unassembled WGS sequence"/>
</dbReference>
<sequence>MYRGPEQDHAPQFGPDDIPDDAAYLMDYARGGRRGSVVHINPNHHAYRGSADPYAAAAAVGYTDANAGYFASPQPQPPAPPSGAPPGQYEYYQGYFDDAGFPHPHPHSHPHPPPDDLSALLEGDGGIEPPTAAMDVARLSEMLRAVQAASAGLQGGVSAEGL</sequence>
<reference evidence="2 3" key="1">
    <citation type="submission" date="2009-11" db="EMBL/GenBank/DDBJ databases">
        <title>Annotation of Allomyces macrogynus ATCC 38327.</title>
        <authorList>
            <consortium name="The Broad Institute Genome Sequencing Platform"/>
            <person name="Russ C."/>
            <person name="Cuomo C."/>
            <person name="Burger G."/>
            <person name="Gray M.W."/>
            <person name="Holland P.W.H."/>
            <person name="King N."/>
            <person name="Lang F.B.F."/>
            <person name="Roger A.J."/>
            <person name="Ruiz-Trillo I."/>
            <person name="Young S.K."/>
            <person name="Zeng Q."/>
            <person name="Gargeya S."/>
            <person name="Fitzgerald M."/>
            <person name="Haas B."/>
            <person name="Abouelleil A."/>
            <person name="Alvarado L."/>
            <person name="Arachchi H.M."/>
            <person name="Berlin A."/>
            <person name="Chapman S.B."/>
            <person name="Gearin G."/>
            <person name="Goldberg J."/>
            <person name="Griggs A."/>
            <person name="Gujja S."/>
            <person name="Hansen M."/>
            <person name="Heiman D."/>
            <person name="Howarth C."/>
            <person name="Larimer J."/>
            <person name="Lui A."/>
            <person name="MacDonald P.J.P."/>
            <person name="McCowen C."/>
            <person name="Montmayeur A."/>
            <person name="Murphy C."/>
            <person name="Neiman D."/>
            <person name="Pearson M."/>
            <person name="Priest M."/>
            <person name="Roberts A."/>
            <person name="Saif S."/>
            <person name="Shea T."/>
            <person name="Sisk P."/>
            <person name="Stolte C."/>
            <person name="Sykes S."/>
            <person name="Wortman J."/>
            <person name="Nusbaum C."/>
            <person name="Birren B."/>
        </authorList>
    </citation>
    <scope>NUCLEOTIDE SEQUENCE [LARGE SCALE GENOMIC DNA]</scope>
    <source>
        <strain evidence="2 3">ATCC 38327</strain>
    </source>
</reference>
<dbReference type="AlphaFoldDB" id="A0A0L0SGH6"/>
<evidence type="ECO:0000256" key="1">
    <source>
        <dbReference type="SAM" id="MobiDB-lite"/>
    </source>
</evidence>
<organism evidence="2 3">
    <name type="scientific">Allomyces macrogynus (strain ATCC 38327)</name>
    <name type="common">Allomyces javanicus var. macrogynus</name>
    <dbReference type="NCBI Taxonomy" id="578462"/>
    <lineage>
        <taxon>Eukaryota</taxon>
        <taxon>Fungi</taxon>
        <taxon>Fungi incertae sedis</taxon>
        <taxon>Blastocladiomycota</taxon>
        <taxon>Blastocladiomycetes</taxon>
        <taxon>Blastocladiales</taxon>
        <taxon>Blastocladiaceae</taxon>
        <taxon>Allomyces</taxon>
    </lineage>
</organism>
<reference evidence="2 3" key="2">
    <citation type="submission" date="2009-11" db="EMBL/GenBank/DDBJ databases">
        <title>The Genome Sequence of Allomyces macrogynus strain ATCC 38327.</title>
        <authorList>
            <consortium name="The Broad Institute Genome Sequencing Platform"/>
            <person name="Russ C."/>
            <person name="Cuomo C."/>
            <person name="Shea T."/>
            <person name="Young S.K."/>
            <person name="Zeng Q."/>
            <person name="Koehrsen M."/>
            <person name="Haas B."/>
            <person name="Borodovsky M."/>
            <person name="Guigo R."/>
            <person name="Alvarado L."/>
            <person name="Berlin A."/>
            <person name="Borenstein D."/>
            <person name="Chen Z."/>
            <person name="Engels R."/>
            <person name="Freedman E."/>
            <person name="Gellesch M."/>
            <person name="Goldberg J."/>
            <person name="Griggs A."/>
            <person name="Gujja S."/>
            <person name="Heiman D."/>
            <person name="Hepburn T."/>
            <person name="Howarth C."/>
            <person name="Jen D."/>
            <person name="Larson L."/>
            <person name="Lewis B."/>
            <person name="Mehta T."/>
            <person name="Park D."/>
            <person name="Pearson M."/>
            <person name="Roberts A."/>
            <person name="Saif S."/>
            <person name="Shenoy N."/>
            <person name="Sisk P."/>
            <person name="Stolte C."/>
            <person name="Sykes S."/>
            <person name="Walk T."/>
            <person name="White J."/>
            <person name="Yandava C."/>
            <person name="Burger G."/>
            <person name="Gray M.W."/>
            <person name="Holland P.W.H."/>
            <person name="King N."/>
            <person name="Lang F.B.F."/>
            <person name="Roger A.J."/>
            <person name="Ruiz-Trillo I."/>
            <person name="Lander E."/>
            <person name="Nusbaum C."/>
        </authorList>
    </citation>
    <scope>NUCLEOTIDE SEQUENCE [LARGE SCALE GENOMIC DNA]</scope>
    <source>
        <strain evidence="2 3">ATCC 38327</strain>
    </source>
</reference>
<dbReference type="VEuPathDB" id="FungiDB:AMAG_06366"/>
<feature type="compositionally biased region" description="Pro residues" evidence="1">
    <location>
        <begin position="74"/>
        <end position="84"/>
    </location>
</feature>
<evidence type="ECO:0000313" key="2">
    <source>
        <dbReference type="EMBL" id="KNE61549.1"/>
    </source>
</evidence>
<evidence type="ECO:0000313" key="3">
    <source>
        <dbReference type="Proteomes" id="UP000054350"/>
    </source>
</evidence>
<accession>A0A0L0SGH6</accession>
<gene>
    <name evidence="2" type="ORF">AMAG_06366</name>
</gene>
<name>A0A0L0SGH6_ALLM3</name>
<feature type="region of interest" description="Disordered" evidence="1">
    <location>
        <begin position="67"/>
        <end position="129"/>
    </location>
</feature>
<proteinExistence type="predicted"/>
<dbReference type="EMBL" id="GG745338">
    <property type="protein sequence ID" value="KNE61549.1"/>
    <property type="molecule type" value="Genomic_DNA"/>
</dbReference>